<evidence type="ECO:0000256" key="5">
    <source>
        <dbReference type="ARBA" id="ARBA00022801"/>
    </source>
</evidence>
<keyword evidence="7 12" id="KW-0067">ATP-binding</keyword>
<evidence type="ECO:0000256" key="9">
    <source>
        <dbReference type="ARBA" id="ARBA00023235"/>
    </source>
</evidence>
<reference evidence="15 16" key="1">
    <citation type="journal article" date="2013" name="ISME J.">
        <title>Metabolic model for the filamentous 'Candidatus Microthrix parvicella' based on genomic and metagenomic analyses.</title>
        <authorList>
            <person name="Jon McIlroy S."/>
            <person name="Kristiansen R."/>
            <person name="Albertsen M."/>
            <person name="Michael Karst S."/>
            <person name="Rossetti S."/>
            <person name="Lund Nielsen J."/>
            <person name="Tandoi V."/>
            <person name="James Seviour R."/>
            <person name="Nielsen P.H."/>
        </authorList>
    </citation>
    <scope>NUCLEOTIDE SEQUENCE [LARGE SCALE GENOMIC DNA]</scope>
    <source>
        <strain evidence="15 16">RN1</strain>
    </source>
</reference>
<comment type="caution">
    <text evidence="15">The sequence shown here is derived from an EMBL/GenBank/DDBJ whole genome shotgun (WGS) entry which is preliminary data.</text>
</comment>
<dbReference type="Pfam" id="PF00772">
    <property type="entry name" value="DnaB"/>
    <property type="match status" value="1"/>
</dbReference>
<keyword evidence="3 12" id="KW-0235">DNA replication</keyword>
<dbReference type="HOGENOM" id="CLU_005373_0_0_11"/>
<evidence type="ECO:0000256" key="1">
    <source>
        <dbReference type="ARBA" id="ARBA00008428"/>
    </source>
</evidence>
<dbReference type="EMBL" id="CANL01000002">
    <property type="protein sequence ID" value="CCM62252.1"/>
    <property type="molecule type" value="Genomic_DNA"/>
</dbReference>
<dbReference type="GO" id="GO:0003677">
    <property type="term" value="F:DNA binding"/>
    <property type="evidence" value="ECO:0007669"/>
    <property type="project" value="UniProtKB-UniRule"/>
</dbReference>
<keyword evidence="6 12" id="KW-0347">Helicase</keyword>
<evidence type="ECO:0000259" key="14">
    <source>
        <dbReference type="PROSITE" id="PS51199"/>
    </source>
</evidence>
<organism evidence="15 16">
    <name type="scientific">Candidatus Neomicrothrix parvicella RN1</name>
    <dbReference type="NCBI Taxonomy" id="1229780"/>
    <lineage>
        <taxon>Bacteria</taxon>
        <taxon>Bacillati</taxon>
        <taxon>Actinomycetota</taxon>
        <taxon>Acidimicrobiia</taxon>
        <taxon>Acidimicrobiales</taxon>
        <taxon>Microthrixaceae</taxon>
        <taxon>Candidatus Neomicrothrix</taxon>
    </lineage>
</organism>
<dbReference type="NCBIfam" id="TIGR00665">
    <property type="entry name" value="DnaB"/>
    <property type="match status" value="1"/>
</dbReference>
<dbReference type="Gene3D" id="3.40.50.300">
    <property type="entry name" value="P-loop containing nucleotide triphosphate hydrolases"/>
    <property type="match status" value="1"/>
</dbReference>
<dbReference type="PANTHER" id="PTHR30153">
    <property type="entry name" value="REPLICATIVE DNA HELICASE DNAB"/>
    <property type="match status" value="1"/>
</dbReference>
<dbReference type="EC" id="5.6.2.3" evidence="11 12"/>
<dbReference type="GO" id="GO:0006269">
    <property type="term" value="P:DNA replication, synthesis of primer"/>
    <property type="evidence" value="ECO:0007669"/>
    <property type="project" value="UniProtKB-UniRule"/>
</dbReference>
<dbReference type="GO" id="GO:0016887">
    <property type="term" value="F:ATP hydrolysis activity"/>
    <property type="evidence" value="ECO:0007669"/>
    <property type="project" value="RHEA"/>
</dbReference>
<dbReference type="Proteomes" id="UP000018291">
    <property type="component" value="Unassembled WGS sequence"/>
</dbReference>
<comment type="function">
    <text evidence="12">The main replicative DNA helicase, it participates in initiation and elongation during chromosome replication. Travels ahead of the DNA replisome, separating dsDNA into templates for DNA synthesis. A processive ATP-dependent 5'-3' DNA helicase it has DNA-dependent ATPase activity.</text>
</comment>
<keyword evidence="5 12" id="KW-0378">Hydrolase</keyword>
<dbReference type="FunFam" id="3.40.50.300:FF:000351">
    <property type="entry name" value="Replicative DNA helicase"/>
    <property type="match status" value="1"/>
</dbReference>
<keyword evidence="8 12" id="KW-0238">DNA-binding</keyword>
<feature type="domain" description="SF4 helicase" evidence="14">
    <location>
        <begin position="201"/>
        <end position="468"/>
    </location>
</feature>
<dbReference type="STRING" id="1229780.BN381_100139"/>
<evidence type="ECO:0000256" key="7">
    <source>
        <dbReference type="ARBA" id="ARBA00022840"/>
    </source>
</evidence>
<dbReference type="GO" id="GO:0043139">
    <property type="term" value="F:5'-3' DNA helicase activity"/>
    <property type="evidence" value="ECO:0007669"/>
    <property type="project" value="UniProtKB-EC"/>
</dbReference>
<dbReference type="SUPFAM" id="SSF48024">
    <property type="entry name" value="N-terminal domain of DnaB helicase"/>
    <property type="match status" value="1"/>
</dbReference>
<proteinExistence type="inferred from homology"/>
<dbReference type="InterPro" id="IPR016136">
    <property type="entry name" value="DNA_helicase_N/primase_C"/>
</dbReference>
<evidence type="ECO:0000256" key="3">
    <source>
        <dbReference type="ARBA" id="ARBA00022705"/>
    </source>
</evidence>
<dbReference type="InterPro" id="IPR007694">
    <property type="entry name" value="DNA_helicase_DnaB-like_C"/>
</dbReference>
<evidence type="ECO:0000256" key="6">
    <source>
        <dbReference type="ARBA" id="ARBA00022806"/>
    </source>
</evidence>
<evidence type="ECO:0000256" key="11">
    <source>
        <dbReference type="NCBIfam" id="TIGR00665"/>
    </source>
</evidence>
<dbReference type="GO" id="GO:0005829">
    <property type="term" value="C:cytosol"/>
    <property type="evidence" value="ECO:0007669"/>
    <property type="project" value="TreeGrafter"/>
</dbReference>
<evidence type="ECO:0000256" key="2">
    <source>
        <dbReference type="ARBA" id="ARBA00022515"/>
    </source>
</evidence>
<dbReference type="InterPro" id="IPR036185">
    <property type="entry name" value="DNA_heli_DnaB-like_N_sf"/>
</dbReference>
<gene>
    <name evidence="15" type="primary">dnaC</name>
    <name evidence="15" type="ORF">BN381_100139</name>
</gene>
<dbReference type="PROSITE" id="PS51199">
    <property type="entry name" value="SF4_HELICASE"/>
    <property type="match status" value="1"/>
</dbReference>
<evidence type="ECO:0000313" key="16">
    <source>
        <dbReference type="Proteomes" id="UP000018291"/>
    </source>
</evidence>
<dbReference type="AlphaFoldDB" id="R4Z0V7"/>
<dbReference type="eggNOG" id="COG0305">
    <property type="taxonomic scope" value="Bacteria"/>
</dbReference>
<evidence type="ECO:0000256" key="12">
    <source>
        <dbReference type="RuleBase" id="RU362085"/>
    </source>
</evidence>
<keyword evidence="9" id="KW-0413">Isomerase</keyword>
<sequence>MTATFSQRAEPQGANGGSGGPVRIAGHSGRQPPHNLAAERSLLGAMLLSPSAIGDAMQRLEAADFYQPSHSHVFDAIAGLYAAGSPVDSVLVADQLTRNGLLDAIGGAGTLIELQGSAAAVSNAVHYAKVVEENALLRRLIATASEISELGFQPADDVASTMDTAESLIYRVAQRRVTDTLVPLRDLLGDTLDRFEQMYEQAGAVTGTPTGFTDLDTKLYGLQPGALIVLGARPAMGKTALALAIARNAAMASGKSAVYFSLEMSHLELTQRLVSMDARVDSSHLRNGKVSDADWNRITRSLGRLGDADLWIDDNANLTVMELRAKARRLKSELGGSLGLIVVDYLQLMSGPGRAENRQTEIAEISRGLKVLAREIDTPVLALSQLSRSLEQRADKRPMLSDLRESGSIEQDADVVLFLYRDEVYNPDTPDAGLAEVNISKHRAGPTGTCRLVFLPHHTLFENEAREEG</sequence>
<evidence type="ECO:0000256" key="8">
    <source>
        <dbReference type="ARBA" id="ARBA00023125"/>
    </source>
</evidence>
<dbReference type="OrthoDB" id="9773982at2"/>
<evidence type="ECO:0000256" key="4">
    <source>
        <dbReference type="ARBA" id="ARBA00022741"/>
    </source>
</evidence>
<dbReference type="InterPro" id="IPR007693">
    <property type="entry name" value="DNA_helicase_DnaB-like_N"/>
</dbReference>
<dbReference type="PANTHER" id="PTHR30153:SF2">
    <property type="entry name" value="REPLICATIVE DNA HELICASE"/>
    <property type="match status" value="1"/>
</dbReference>
<dbReference type="RefSeq" id="WP_012223468.1">
    <property type="nucleotide sequence ID" value="NZ_HG422565.1"/>
</dbReference>
<comment type="similarity">
    <text evidence="1 12">Belongs to the helicase family. DnaB subfamily.</text>
</comment>
<dbReference type="SUPFAM" id="SSF52540">
    <property type="entry name" value="P-loop containing nucleoside triphosphate hydrolases"/>
    <property type="match status" value="1"/>
</dbReference>
<accession>R4Z0V7</accession>
<dbReference type="GO" id="GO:0005524">
    <property type="term" value="F:ATP binding"/>
    <property type="evidence" value="ECO:0007669"/>
    <property type="project" value="UniProtKB-UniRule"/>
</dbReference>
<evidence type="ECO:0000313" key="15">
    <source>
        <dbReference type="EMBL" id="CCM62252.1"/>
    </source>
</evidence>
<comment type="catalytic activity">
    <reaction evidence="10 12">
        <text>ATP + H2O = ADP + phosphate + H(+)</text>
        <dbReference type="Rhea" id="RHEA:13065"/>
        <dbReference type="ChEBI" id="CHEBI:15377"/>
        <dbReference type="ChEBI" id="CHEBI:15378"/>
        <dbReference type="ChEBI" id="CHEBI:30616"/>
        <dbReference type="ChEBI" id="CHEBI:43474"/>
        <dbReference type="ChEBI" id="CHEBI:456216"/>
        <dbReference type="EC" id="5.6.2.3"/>
    </reaction>
</comment>
<dbReference type="InterPro" id="IPR007692">
    <property type="entry name" value="DNA_helicase_DnaB"/>
</dbReference>
<keyword evidence="4 12" id="KW-0547">Nucleotide-binding</keyword>
<dbReference type="Pfam" id="PF03796">
    <property type="entry name" value="DnaB_C"/>
    <property type="match status" value="1"/>
</dbReference>
<dbReference type="InterPro" id="IPR027417">
    <property type="entry name" value="P-loop_NTPase"/>
</dbReference>
<dbReference type="GO" id="GO:1990077">
    <property type="term" value="C:primosome complex"/>
    <property type="evidence" value="ECO:0007669"/>
    <property type="project" value="UniProtKB-UniRule"/>
</dbReference>
<dbReference type="Gene3D" id="1.10.860.10">
    <property type="entry name" value="DNAb Helicase, Chain A"/>
    <property type="match status" value="1"/>
</dbReference>
<name>R4Z0V7_9ACTN</name>
<keyword evidence="16" id="KW-1185">Reference proteome</keyword>
<evidence type="ECO:0000256" key="10">
    <source>
        <dbReference type="ARBA" id="ARBA00048954"/>
    </source>
</evidence>
<protein>
    <recommendedName>
        <fullName evidence="11 12">Replicative DNA helicase</fullName>
        <ecNumber evidence="11 12">5.6.2.3</ecNumber>
    </recommendedName>
</protein>
<keyword evidence="2 12" id="KW-0639">Primosome</keyword>
<dbReference type="FunFam" id="1.10.860.10:FF:000001">
    <property type="entry name" value="Replicative DNA helicase"/>
    <property type="match status" value="1"/>
</dbReference>
<dbReference type="CDD" id="cd00984">
    <property type="entry name" value="DnaB_C"/>
    <property type="match status" value="1"/>
</dbReference>
<evidence type="ECO:0000256" key="13">
    <source>
        <dbReference type="SAM" id="MobiDB-lite"/>
    </source>
</evidence>
<feature type="region of interest" description="Disordered" evidence="13">
    <location>
        <begin position="1"/>
        <end position="35"/>
    </location>
</feature>